<evidence type="ECO:0000256" key="7">
    <source>
        <dbReference type="ARBA" id="ARBA00023117"/>
    </source>
</evidence>
<keyword evidence="4" id="KW-0378">Hydrolase</keyword>
<gene>
    <name evidence="18" type="ORF">NEOLI_000624</name>
</gene>
<dbReference type="PANTHER" id="PTHR10799">
    <property type="entry name" value="SNF2/RAD54 HELICASE FAMILY"/>
    <property type="match status" value="1"/>
</dbReference>
<dbReference type="SUPFAM" id="SSF47370">
    <property type="entry name" value="Bromodomain"/>
    <property type="match status" value="1"/>
</dbReference>
<dbReference type="InterPro" id="IPR018359">
    <property type="entry name" value="Bromodomain_CS"/>
</dbReference>
<feature type="compositionally biased region" description="Low complexity" evidence="12">
    <location>
        <begin position="1281"/>
        <end position="1291"/>
    </location>
</feature>
<dbReference type="PROSITE" id="PS51666">
    <property type="entry name" value="QLQ"/>
    <property type="match status" value="1"/>
</dbReference>
<dbReference type="Gene3D" id="3.40.50.300">
    <property type="entry name" value="P-loop containing nucleotide triphosphate hydrolases"/>
    <property type="match status" value="1"/>
</dbReference>
<feature type="non-terminal residue" evidence="18">
    <location>
        <position position="1"/>
    </location>
</feature>
<dbReference type="InterPro" id="IPR049730">
    <property type="entry name" value="SNF2/RAD54-like_C"/>
</dbReference>
<dbReference type="FunFam" id="3.40.50.300:FF:000843">
    <property type="entry name" value="Chromatin structure-remodeling complex subunit snf21"/>
    <property type="match status" value="1"/>
</dbReference>
<evidence type="ECO:0000256" key="1">
    <source>
        <dbReference type="ARBA" id="ARBA00004123"/>
    </source>
</evidence>
<dbReference type="PROSITE" id="PS51204">
    <property type="entry name" value="HSA"/>
    <property type="match status" value="1"/>
</dbReference>
<dbReference type="SMART" id="SM01314">
    <property type="entry name" value="SnAC"/>
    <property type="match status" value="1"/>
</dbReference>
<dbReference type="SMART" id="SM00573">
    <property type="entry name" value="HSA"/>
    <property type="match status" value="1"/>
</dbReference>
<keyword evidence="19" id="KW-1185">Reference proteome</keyword>
<feature type="compositionally biased region" description="Basic and acidic residues" evidence="12">
    <location>
        <begin position="1132"/>
        <end position="1145"/>
    </location>
</feature>
<feature type="region of interest" description="Disordered" evidence="12">
    <location>
        <begin position="1281"/>
        <end position="1312"/>
    </location>
</feature>
<evidence type="ECO:0000259" key="15">
    <source>
        <dbReference type="PROSITE" id="PS51194"/>
    </source>
</evidence>
<evidence type="ECO:0000259" key="17">
    <source>
        <dbReference type="PROSITE" id="PS51666"/>
    </source>
</evidence>
<keyword evidence="7 10" id="KW-0103">Bromodomain</keyword>
<dbReference type="SMART" id="SM00297">
    <property type="entry name" value="BROMO"/>
    <property type="match status" value="1"/>
</dbReference>
<dbReference type="Pfam" id="PF14619">
    <property type="entry name" value="SnAC"/>
    <property type="match status" value="1"/>
</dbReference>
<dbReference type="PROSITE" id="PS51192">
    <property type="entry name" value="HELICASE_ATP_BIND_1"/>
    <property type="match status" value="1"/>
</dbReference>
<evidence type="ECO:0000259" key="14">
    <source>
        <dbReference type="PROSITE" id="PS51192"/>
    </source>
</evidence>
<feature type="domain" description="Helicase ATP-binding" evidence="14">
    <location>
        <begin position="533"/>
        <end position="648"/>
    </location>
</feature>
<dbReference type="EMBL" id="LXFE01000239">
    <property type="protein sequence ID" value="OLL26118.1"/>
    <property type="molecule type" value="Genomic_DNA"/>
</dbReference>
<dbReference type="InterPro" id="IPR038718">
    <property type="entry name" value="SNF2-like_sf"/>
</dbReference>
<accession>A0A1U7LU24</accession>
<dbReference type="SMART" id="SM00487">
    <property type="entry name" value="DEXDc"/>
    <property type="match status" value="1"/>
</dbReference>
<proteinExistence type="inferred from homology"/>
<dbReference type="Pfam" id="PF07529">
    <property type="entry name" value="HSA"/>
    <property type="match status" value="1"/>
</dbReference>
<keyword evidence="11" id="KW-0175">Coiled coil</keyword>
<feature type="region of interest" description="Disordered" evidence="12">
    <location>
        <begin position="1079"/>
        <end position="1152"/>
    </location>
</feature>
<evidence type="ECO:0000256" key="10">
    <source>
        <dbReference type="PROSITE-ProRule" id="PRU00035"/>
    </source>
</evidence>
<evidence type="ECO:0000256" key="9">
    <source>
        <dbReference type="ARBA" id="ARBA00023242"/>
    </source>
</evidence>
<dbReference type="Gene3D" id="1.20.920.10">
    <property type="entry name" value="Bromodomain-like"/>
    <property type="match status" value="1"/>
</dbReference>
<dbReference type="OMA" id="YGPGHKL"/>
<feature type="domain" description="Helicase C-terminal" evidence="15">
    <location>
        <begin position="793"/>
        <end position="954"/>
    </location>
</feature>
<evidence type="ECO:0000256" key="2">
    <source>
        <dbReference type="ARBA" id="ARBA00007025"/>
    </source>
</evidence>
<dbReference type="GO" id="GO:0006355">
    <property type="term" value="P:regulation of DNA-templated transcription"/>
    <property type="evidence" value="ECO:0007669"/>
    <property type="project" value="InterPro"/>
</dbReference>
<keyword evidence="3" id="KW-0547">Nucleotide-binding</keyword>
<dbReference type="Pfam" id="PF08880">
    <property type="entry name" value="QLQ"/>
    <property type="match status" value="1"/>
</dbReference>
<dbReference type="SMART" id="SM00490">
    <property type="entry name" value="HELICc"/>
    <property type="match status" value="1"/>
</dbReference>
<dbReference type="InterPro" id="IPR014001">
    <property type="entry name" value="Helicase_ATP-bd"/>
</dbReference>
<comment type="caution">
    <text evidence="18">The sequence shown here is derived from an EMBL/GenBank/DDBJ whole genome shotgun (WGS) entry which is preliminary data.</text>
</comment>
<dbReference type="InterPro" id="IPR014012">
    <property type="entry name" value="HSA_dom"/>
</dbReference>
<organism evidence="18 19">
    <name type="scientific">Neolecta irregularis (strain DAH-3)</name>
    <dbReference type="NCBI Taxonomy" id="1198029"/>
    <lineage>
        <taxon>Eukaryota</taxon>
        <taxon>Fungi</taxon>
        <taxon>Dikarya</taxon>
        <taxon>Ascomycota</taxon>
        <taxon>Taphrinomycotina</taxon>
        <taxon>Neolectales</taxon>
        <taxon>Neolectaceae</taxon>
        <taxon>Neolecta</taxon>
    </lineage>
</organism>
<dbReference type="Gene3D" id="3.40.50.10810">
    <property type="entry name" value="Tandem AAA-ATPase domain"/>
    <property type="match status" value="1"/>
</dbReference>
<dbReference type="Pfam" id="PF00439">
    <property type="entry name" value="Bromodomain"/>
    <property type="match status" value="1"/>
</dbReference>
<evidence type="ECO:0000256" key="3">
    <source>
        <dbReference type="ARBA" id="ARBA00022741"/>
    </source>
</evidence>
<dbReference type="CDD" id="cd18793">
    <property type="entry name" value="SF2_C_SNF"/>
    <property type="match status" value="1"/>
</dbReference>
<dbReference type="Proteomes" id="UP000186594">
    <property type="component" value="Unassembled WGS sequence"/>
</dbReference>
<keyword evidence="9" id="KW-0539">Nucleus</keyword>
<dbReference type="InterPro" id="IPR014978">
    <property type="entry name" value="Gln-Leu-Gln_QLQ"/>
</dbReference>
<dbReference type="Pfam" id="PF00271">
    <property type="entry name" value="Helicase_C"/>
    <property type="match status" value="1"/>
</dbReference>
<comment type="similarity">
    <text evidence="2">Belongs to the SNF2/RAD54 helicase family.</text>
</comment>
<protein>
    <submittedName>
        <fullName evidence="18">Chromatin structure-remodeling complex subunit snf21</fullName>
    </submittedName>
</protein>
<dbReference type="STRING" id="1198029.A0A1U7LU24"/>
<evidence type="ECO:0000259" key="16">
    <source>
        <dbReference type="PROSITE" id="PS51204"/>
    </source>
</evidence>
<dbReference type="InterPro" id="IPR027417">
    <property type="entry name" value="P-loop_NTPase"/>
</dbReference>
<dbReference type="Gene3D" id="1.20.5.170">
    <property type="match status" value="1"/>
</dbReference>
<dbReference type="InterPro" id="IPR001487">
    <property type="entry name" value="Bromodomain"/>
</dbReference>
<dbReference type="InterPro" id="IPR029295">
    <property type="entry name" value="SnAC"/>
</dbReference>
<reference evidence="18 19" key="1">
    <citation type="submission" date="2016-04" db="EMBL/GenBank/DDBJ databases">
        <title>Evolutionary innovation and constraint leading to complex multicellularity in the Ascomycota.</title>
        <authorList>
            <person name="Cisse O."/>
            <person name="Nguyen A."/>
            <person name="Hewitt D.A."/>
            <person name="Jedd G."/>
            <person name="Stajich J.E."/>
        </authorList>
    </citation>
    <scope>NUCLEOTIDE SEQUENCE [LARGE SCALE GENOMIC DNA]</scope>
    <source>
        <strain evidence="18 19">DAH-3</strain>
    </source>
</reference>
<evidence type="ECO:0000313" key="18">
    <source>
        <dbReference type="EMBL" id="OLL26118.1"/>
    </source>
</evidence>
<dbReference type="PRINTS" id="PR00503">
    <property type="entry name" value="BROMODOMAIN"/>
</dbReference>
<keyword evidence="5" id="KW-0067">ATP-binding</keyword>
<feature type="domain" description="QLQ" evidence="17">
    <location>
        <begin position="156"/>
        <end position="191"/>
    </location>
</feature>
<keyword evidence="6" id="KW-0805">Transcription regulation</keyword>
<sequence length="1312" mass="151483">QTRLNLLRRNHHFGRKKRALPDFTRHLPHGCPNHQHCLYATTVLMDAVSAARPSAPFNSAMTKEQYAQLFQRFQELKRSPNHAHQQEALQLAAMFKQMQQSQMLKQHTAGNMPQHLLQNPQNGNIGAQFNQPQQQPVQMRLNQGQQPAQMPSLSSSFTTEQLNMLRTQISAFKYISKNMPLPQSMQQALAVGSSSMPKSPFLESKSTVIERTLDDIKEGHQSSAEAEEFSTKPVHYELLASPFHDIKRPIGYLEHSIRQNRVIVPCIMPEGLNPANALEEREKALNNRIVYRISELERLPGNIQEYDYEGNGEEENNLKVKALIELKSLRLLKRQRALRQDMVRSMSQFHSLITSAHRAAFRRMKKATIEDARLTEDLERRQRMEREHREKQKEIDRLNRICEHGTQMIARCKGVQAKQQKIGRAVLSYHSYIEKEEQRRMERTAKQRLQALKADDEEAYMKLLDQTKDTRITHLLGQTNHYLDSLAQAVRAQQKEMETVAPIPKKKEKEGDQEADAGEDESLDYYNVAHKIQEQLEFEKWAPAVRKVVYKGPPLARRSIQQQHMRKNDFQVLLTTYEYIIKDRPVLSKIKWIHMIIDEGHRMKNTQSKLTSTLCTYYSTRYRLILTGTPLQNNLPELWALLNFVLPKIFNSVKSFDEWFNAPFANTGGQDKMELSEEEALLVIRRLHKVLRPFLLRRLKKDVESELPDKVEKIIKCKFSALQSRLYGHLKNSKMLLVEGGHGKSGIKGLKNTIMQLRKVCNHPFVFEEVEQTVNPEKQNNDKLWRVSGKFELLDRILPKFKVTGHRILMFFQMTQIMHIMEDFLLYRGYTYLRLDGSTKADDRSEMLKVFNAPNSPYFIFLLSTRAGGLGLNLQTADTVIIFDSDWNPHQDLQAQDRAHRIGQTKEVRILRLITTKSVEEHILARAQFKLDLDGKVIQAGKFDNKSTAEEREEFLRSLLEQENDVEENEDEEYDEEDLNEILSRNENELNIFRQMDIQRERESPYGKGKALDRIFMDHEVPALYRNEEHIQFDEIEFAAGRGARERAQVKYDDGLTEEQWLDAIDNEDLEGAVAEKHKKLQKRADNKIARKHNGMSPSATIDSPESPDASEISGRKKRDRSSRGGSIDNTESTRKRARTGDSARRGRQPAIDPKLKAAMISLCENCIQVLESSIDPGDGHNRSDLFKKLPSKTHYADYYDFIREPIAMDKIKKRAKSGFYKDVQLFRQDFDLMFNNARTYNEEGSFVYNDANALEALLKQKLDELAPGGFVAPVALSANASESASPESSARFPKSKLSYQEEYAAEESESD</sequence>
<keyword evidence="8" id="KW-0804">Transcription</keyword>
<comment type="subcellular location">
    <subcellularLocation>
        <location evidence="1">Nucleus</location>
    </subcellularLocation>
</comment>
<feature type="domain" description="HSA" evidence="16">
    <location>
        <begin position="382"/>
        <end position="454"/>
    </location>
</feature>
<dbReference type="GO" id="GO:0040029">
    <property type="term" value="P:epigenetic regulation of gene expression"/>
    <property type="evidence" value="ECO:0007669"/>
    <property type="project" value="UniProtKB-ARBA"/>
</dbReference>
<dbReference type="InterPro" id="IPR001650">
    <property type="entry name" value="Helicase_C-like"/>
</dbReference>
<dbReference type="InterPro" id="IPR000330">
    <property type="entry name" value="SNF2_N"/>
</dbReference>
<dbReference type="GO" id="GO:0016787">
    <property type="term" value="F:hydrolase activity"/>
    <property type="evidence" value="ECO:0007669"/>
    <property type="project" value="UniProtKB-KW"/>
</dbReference>
<evidence type="ECO:0000313" key="19">
    <source>
        <dbReference type="Proteomes" id="UP000186594"/>
    </source>
</evidence>
<evidence type="ECO:0000256" key="4">
    <source>
        <dbReference type="ARBA" id="ARBA00022801"/>
    </source>
</evidence>
<feature type="coiled-coil region" evidence="11">
    <location>
        <begin position="374"/>
        <end position="401"/>
    </location>
</feature>
<dbReference type="PROSITE" id="PS51194">
    <property type="entry name" value="HELICASE_CTER"/>
    <property type="match status" value="1"/>
</dbReference>
<evidence type="ECO:0000256" key="12">
    <source>
        <dbReference type="SAM" id="MobiDB-lite"/>
    </source>
</evidence>
<evidence type="ECO:0000256" key="5">
    <source>
        <dbReference type="ARBA" id="ARBA00022840"/>
    </source>
</evidence>
<dbReference type="GO" id="GO:0005634">
    <property type="term" value="C:nucleus"/>
    <property type="evidence" value="ECO:0007669"/>
    <property type="project" value="UniProtKB-SubCell"/>
</dbReference>
<dbReference type="GO" id="GO:0042393">
    <property type="term" value="F:histone binding"/>
    <property type="evidence" value="ECO:0007669"/>
    <property type="project" value="InterPro"/>
</dbReference>
<dbReference type="OrthoDB" id="5857104at2759"/>
<dbReference type="SUPFAM" id="SSF52540">
    <property type="entry name" value="P-loop containing nucleoside triphosphate hydrolases"/>
    <property type="match status" value="2"/>
</dbReference>
<dbReference type="GO" id="GO:0005524">
    <property type="term" value="F:ATP binding"/>
    <property type="evidence" value="ECO:0007669"/>
    <property type="project" value="InterPro"/>
</dbReference>
<feature type="region of interest" description="Disordered" evidence="12">
    <location>
        <begin position="499"/>
        <end position="518"/>
    </location>
</feature>
<dbReference type="SMART" id="SM00951">
    <property type="entry name" value="QLQ"/>
    <property type="match status" value="1"/>
</dbReference>
<feature type="domain" description="Bromo" evidence="13">
    <location>
        <begin position="1179"/>
        <end position="1249"/>
    </location>
</feature>
<evidence type="ECO:0000256" key="8">
    <source>
        <dbReference type="ARBA" id="ARBA00023163"/>
    </source>
</evidence>
<evidence type="ECO:0000259" key="13">
    <source>
        <dbReference type="PROSITE" id="PS50014"/>
    </source>
</evidence>
<dbReference type="InterPro" id="IPR036427">
    <property type="entry name" value="Bromodomain-like_sf"/>
</dbReference>
<name>A0A1U7LU24_NEOID</name>
<dbReference type="Pfam" id="PF00176">
    <property type="entry name" value="SNF2-rel_dom"/>
    <property type="match status" value="1"/>
</dbReference>
<dbReference type="PROSITE" id="PS00633">
    <property type="entry name" value="BROMODOMAIN_1"/>
    <property type="match status" value="1"/>
</dbReference>
<evidence type="ECO:0000256" key="6">
    <source>
        <dbReference type="ARBA" id="ARBA00023015"/>
    </source>
</evidence>
<evidence type="ECO:0000256" key="11">
    <source>
        <dbReference type="SAM" id="Coils"/>
    </source>
</evidence>
<dbReference type="PROSITE" id="PS50014">
    <property type="entry name" value="BROMODOMAIN_2"/>
    <property type="match status" value="1"/>
</dbReference>